<dbReference type="InterPro" id="IPR043128">
    <property type="entry name" value="Rev_trsase/Diguanyl_cyclase"/>
</dbReference>
<feature type="coiled-coil region" evidence="2">
    <location>
        <begin position="135"/>
        <end position="183"/>
    </location>
</feature>
<proteinExistence type="predicted"/>
<evidence type="ECO:0000256" key="2">
    <source>
        <dbReference type="SAM" id="Coils"/>
    </source>
</evidence>
<dbReference type="PROSITE" id="PS50887">
    <property type="entry name" value="GGDEF"/>
    <property type="match status" value="1"/>
</dbReference>
<evidence type="ECO:0000259" key="4">
    <source>
        <dbReference type="PROSITE" id="PS50887"/>
    </source>
</evidence>
<evidence type="ECO:0000256" key="1">
    <source>
        <dbReference type="PROSITE-ProRule" id="PRU00169"/>
    </source>
</evidence>
<dbReference type="NCBIfam" id="TIGR00254">
    <property type="entry name" value="GGDEF"/>
    <property type="match status" value="1"/>
</dbReference>
<dbReference type="GO" id="GO:0043709">
    <property type="term" value="P:cell adhesion involved in single-species biofilm formation"/>
    <property type="evidence" value="ECO:0007669"/>
    <property type="project" value="TreeGrafter"/>
</dbReference>
<dbReference type="Pfam" id="PF00072">
    <property type="entry name" value="Response_reg"/>
    <property type="match status" value="1"/>
</dbReference>
<reference evidence="5" key="1">
    <citation type="submission" date="2024-01" db="EMBL/GenBank/DDBJ databases">
        <title>Bank of Algae and Cyanobacteria of the Azores (BACA) strain genomes.</title>
        <authorList>
            <person name="Luz R."/>
            <person name="Cordeiro R."/>
            <person name="Fonseca A."/>
            <person name="Goncalves V."/>
        </authorList>
    </citation>
    <scope>NUCLEOTIDE SEQUENCE</scope>
    <source>
        <strain evidence="5">BACA0141</strain>
    </source>
</reference>
<name>A0AAW9PV87_9CYAN</name>
<evidence type="ECO:0000313" key="5">
    <source>
        <dbReference type="EMBL" id="MEE3716118.1"/>
    </source>
</evidence>
<dbReference type="InterPro" id="IPR001789">
    <property type="entry name" value="Sig_transdc_resp-reg_receiver"/>
</dbReference>
<dbReference type="PANTHER" id="PTHR45138">
    <property type="entry name" value="REGULATORY COMPONENTS OF SENSORY TRANSDUCTION SYSTEM"/>
    <property type="match status" value="1"/>
</dbReference>
<dbReference type="RefSeq" id="WP_330482544.1">
    <property type="nucleotide sequence ID" value="NZ_JAZBJZ010000013.1"/>
</dbReference>
<dbReference type="GO" id="GO:0005886">
    <property type="term" value="C:plasma membrane"/>
    <property type="evidence" value="ECO:0007669"/>
    <property type="project" value="TreeGrafter"/>
</dbReference>
<dbReference type="AlphaFoldDB" id="A0AAW9PV87"/>
<keyword evidence="2" id="KW-0175">Coiled coil</keyword>
<dbReference type="GO" id="GO:0052621">
    <property type="term" value="F:diguanylate cyclase activity"/>
    <property type="evidence" value="ECO:0007669"/>
    <property type="project" value="TreeGrafter"/>
</dbReference>
<sequence length="347" mass="39100">MKTFIHKASTPSMDIPQDEKTREYILVVDDTSHNLRLLSSMLTRKGYEVRGVIDGQMALMGIQAELPDLVLLDINMPKMDGFQVCEQLKADPRTCDIPVIFISARDEVLDKVQAFSVGGVDYVTKPFQLAEVLARVENQLTLRRLQKKLQTQNNQLRQEIQSRLTAEAALQKANEELLNLANLDGLTQLANRRRFDEYLNMEWSRLAREQLPLSLVMCDIDFFKNFNDTYGHLAGDDCLRKVAQILKQSVRRPADMAARYGGEEFAILLPNTEIEGAAIVAELIRANVKELKILHGDSDVSEYVTISVGVASLVPLVESLPTVLITAADYALYRAKELGRDRMYKIG</sequence>
<dbReference type="CDD" id="cd01949">
    <property type="entry name" value="GGDEF"/>
    <property type="match status" value="1"/>
</dbReference>
<dbReference type="PANTHER" id="PTHR45138:SF9">
    <property type="entry name" value="DIGUANYLATE CYCLASE DGCM-RELATED"/>
    <property type="match status" value="1"/>
</dbReference>
<dbReference type="SMART" id="SM00448">
    <property type="entry name" value="REC"/>
    <property type="match status" value="1"/>
</dbReference>
<accession>A0AAW9PV87</accession>
<keyword evidence="6" id="KW-1185">Reference proteome</keyword>
<dbReference type="CDD" id="cd19920">
    <property type="entry name" value="REC_PA4781-like"/>
    <property type="match status" value="1"/>
</dbReference>
<dbReference type="PROSITE" id="PS50110">
    <property type="entry name" value="RESPONSE_REGULATORY"/>
    <property type="match status" value="1"/>
</dbReference>
<gene>
    <name evidence="5" type="ORF">V2H45_05090</name>
</gene>
<dbReference type="InterPro" id="IPR000160">
    <property type="entry name" value="GGDEF_dom"/>
</dbReference>
<evidence type="ECO:0000313" key="6">
    <source>
        <dbReference type="Proteomes" id="UP001333818"/>
    </source>
</evidence>
<dbReference type="Gene3D" id="3.30.70.270">
    <property type="match status" value="1"/>
</dbReference>
<feature type="domain" description="GGDEF" evidence="4">
    <location>
        <begin position="211"/>
        <end position="347"/>
    </location>
</feature>
<dbReference type="Gene3D" id="3.40.50.2300">
    <property type="match status" value="1"/>
</dbReference>
<dbReference type="SUPFAM" id="SSF52172">
    <property type="entry name" value="CheY-like"/>
    <property type="match status" value="1"/>
</dbReference>
<dbReference type="Proteomes" id="UP001333818">
    <property type="component" value="Unassembled WGS sequence"/>
</dbReference>
<dbReference type="GO" id="GO:1902201">
    <property type="term" value="P:negative regulation of bacterial-type flagellum-dependent cell motility"/>
    <property type="evidence" value="ECO:0007669"/>
    <property type="project" value="TreeGrafter"/>
</dbReference>
<feature type="modified residue" description="4-aspartylphosphate" evidence="1">
    <location>
        <position position="73"/>
    </location>
</feature>
<dbReference type="GO" id="GO:0000160">
    <property type="term" value="P:phosphorelay signal transduction system"/>
    <property type="evidence" value="ECO:0007669"/>
    <property type="project" value="InterPro"/>
</dbReference>
<evidence type="ECO:0000259" key="3">
    <source>
        <dbReference type="PROSITE" id="PS50110"/>
    </source>
</evidence>
<dbReference type="SMART" id="SM00267">
    <property type="entry name" value="GGDEF"/>
    <property type="match status" value="1"/>
</dbReference>
<dbReference type="InterPro" id="IPR011006">
    <property type="entry name" value="CheY-like_superfamily"/>
</dbReference>
<protein>
    <submittedName>
        <fullName evidence="5">PleD family two-component system response regulator</fullName>
    </submittedName>
</protein>
<keyword evidence="1" id="KW-0597">Phosphoprotein</keyword>
<dbReference type="Pfam" id="PF00990">
    <property type="entry name" value="GGDEF"/>
    <property type="match status" value="1"/>
</dbReference>
<feature type="domain" description="Response regulatory" evidence="3">
    <location>
        <begin position="24"/>
        <end position="140"/>
    </location>
</feature>
<dbReference type="SUPFAM" id="SSF55073">
    <property type="entry name" value="Nucleotide cyclase"/>
    <property type="match status" value="1"/>
</dbReference>
<dbReference type="InterPro" id="IPR050469">
    <property type="entry name" value="Diguanylate_Cyclase"/>
</dbReference>
<comment type="caution">
    <text evidence="5">The sequence shown here is derived from an EMBL/GenBank/DDBJ whole genome shotgun (WGS) entry which is preliminary data.</text>
</comment>
<organism evidence="5 6">
    <name type="scientific">Tumidithrix elongata BACA0141</name>
    <dbReference type="NCBI Taxonomy" id="2716417"/>
    <lineage>
        <taxon>Bacteria</taxon>
        <taxon>Bacillati</taxon>
        <taxon>Cyanobacteriota</taxon>
        <taxon>Cyanophyceae</taxon>
        <taxon>Pseudanabaenales</taxon>
        <taxon>Pseudanabaenaceae</taxon>
        <taxon>Tumidithrix</taxon>
        <taxon>Tumidithrix elongata</taxon>
    </lineage>
</organism>
<dbReference type="FunFam" id="3.30.70.270:FF:000001">
    <property type="entry name" value="Diguanylate cyclase domain protein"/>
    <property type="match status" value="1"/>
</dbReference>
<dbReference type="EMBL" id="JAZBJZ010000013">
    <property type="protein sequence ID" value="MEE3716118.1"/>
    <property type="molecule type" value="Genomic_DNA"/>
</dbReference>
<dbReference type="InterPro" id="IPR029787">
    <property type="entry name" value="Nucleotide_cyclase"/>
</dbReference>